<feature type="compositionally biased region" description="Low complexity" evidence="1">
    <location>
        <begin position="11"/>
        <end position="46"/>
    </location>
</feature>
<feature type="non-terminal residue" evidence="2">
    <location>
        <position position="1"/>
    </location>
</feature>
<gene>
    <name evidence="2" type="ORF">HMPREF0731_2827</name>
</gene>
<evidence type="ECO:0000256" key="1">
    <source>
        <dbReference type="SAM" id="MobiDB-lite"/>
    </source>
</evidence>
<dbReference type="AlphaFoldDB" id="D5RP16"/>
<protein>
    <submittedName>
        <fullName evidence="2">Uncharacterized protein</fullName>
    </submittedName>
</protein>
<dbReference type="Proteomes" id="UP000005324">
    <property type="component" value="Unassembled WGS sequence"/>
</dbReference>
<keyword evidence="3" id="KW-1185">Reference proteome</keyword>
<name>D5RP16_9PROT</name>
<evidence type="ECO:0000313" key="3">
    <source>
        <dbReference type="Proteomes" id="UP000005324"/>
    </source>
</evidence>
<feature type="region of interest" description="Disordered" evidence="1">
    <location>
        <begin position="1"/>
        <end position="53"/>
    </location>
</feature>
<dbReference type="HOGENOM" id="CLU_2391347_0_0_5"/>
<reference evidence="2 3" key="1">
    <citation type="submission" date="2010-04" db="EMBL/GenBank/DDBJ databases">
        <authorList>
            <person name="Qin X."/>
            <person name="Bachman B."/>
            <person name="Battles P."/>
            <person name="Bell A."/>
            <person name="Bess C."/>
            <person name="Bickham C."/>
            <person name="Chaboub L."/>
            <person name="Chen D."/>
            <person name="Coyle M."/>
            <person name="Deiros D.R."/>
            <person name="Dinh H."/>
            <person name="Forbes L."/>
            <person name="Fowler G."/>
            <person name="Francisco L."/>
            <person name="Fu Q."/>
            <person name="Gubbala S."/>
            <person name="Hale W."/>
            <person name="Han Y."/>
            <person name="Hemphill L."/>
            <person name="Highlander S.K."/>
            <person name="Hirani K."/>
            <person name="Hogues M."/>
            <person name="Jackson L."/>
            <person name="Jakkamsetti A."/>
            <person name="Javaid M."/>
            <person name="Jiang H."/>
            <person name="Korchina V."/>
            <person name="Kovar C."/>
            <person name="Lara F."/>
            <person name="Lee S."/>
            <person name="Mata R."/>
            <person name="Mathew T."/>
            <person name="Moen C."/>
            <person name="Morales K."/>
            <person name="Munidasa M."/>
            <person name="Nazareth L."/>
            <person name="Ngo R."/>
            <person name="Nguyen L."/>
            <person name="Okwuonu G."/>
            <person name="Ongeri F."/>
            <person name="Patil S."/>
            <person name="Petrosino J."/>
            <person name="Pham C."/>
            <person name="Pham P."/>
            <person name="Pu L.-L."/>
            <person name="Puazo M."/>
            <person name="Raj R."/>
            <person name="Reid J."/>
            <person name="Rouhana J."/>
            <person name="Saada N."/>
            <person name="Shang Y."/>
            <person name="Simmons D."/>
            <person name="Thornton R."/>
            <person name="Warren J."/>
            <person name="Weissenberger G."/>
            <person name="Zhang J."/>
            <person name="Zhang L."/>
            <person name="Zhou C."/>
            <person name="Zhu D."/>
            <person name="Muzny D."/>
            <person name="Worley K."/>
            <person name="Gibbs R."/>
        </authorList>
    </citation>
    <scope>NUCLEOTIDE SEQUENCE [LARGE SCALE GENOMIC DNA]</scope>
    <source>
        <strain evidence="2 3">ATCC 49957</strain>
    </source>
</reference>
<evidence type="ECO:0000313" key="2">
    <source>
        <dbReference type="EMBL" id="EFH10953.1"/>
    </source>
</evidence>
<proteinExistence type="predicted"/>
<comment type="caution">
    <text evidence="2">The sequence shown here is derived from an EMBL/GenBank/DDBJ whole genome shotgun (WGS) entry which is preliminary data.</text>
</comment>
<organism evidence="2 3">
    <name type="scientific">Pseudoroseomonas cervicalis ATCC 49957</name>
    <dbReference type="NCBI Taxonomy" id="525371"/>
    <lineage>
        <taxon>Bacteria</taxon>
        <taxon>Pseudomonadati</taxon>
        <taxon>Pseudomonadota</taxon>
        <taxon>Alphaproteobacteria</taxon>
        <taxon>Acetobacterales</taxon>
        <taxon>Roseomonadaceae</taxon>
        <taxon>Roseomonas</taxon>
    </lineage>
</organism>
<sequence length="94" mass="9694">AASPTLSAISGRRAAGRPARPPRWAQAQRRMASSSRASGAARESGQVSVQGQAGRPCVAMVGSPCRATQADACDNHSQVIPCNRPVQRPGRASS</sequence>
<accession>D5RP16</accession>
<dbReference type="EMBL" id="ADVL01000590">
    <property type="protein sequence ID" value="EFH10953.1"/>
    <property type="molecule type" value="Genomic_DNA"/>
</dbReference>